<name>A0A7W8FBF6_9ACTN</name>
<dbReference type="Proteomes" id="UP000568022">
    <property type="component" value="Unassembled WGS sequence"/>
</dbReference>
<comment type="caution">
    <text evidence="1">The sequence shown here is derived from an EMBL/GenBank/DDBJ whole genome shotgun (WGS) entry which is preliminary data.</text>
</comment>
<evidence type="ECO:0000313" key="1">
    <source>
        <dbReference type="EMBL" id="MBB5130248.1"/>
    </source>
</evidence>
<protein>
    <submittedName>
        <fullName evidence="1">Uncharacterized protein</fullName>
    </submittedName>
</protein>
<evidence type="ECO:0000313" key="2">
    <source>
        <dbReference type="Proteomes" id="UP000568022"/>
    </source>
</evidence>
<keyword evidence="2" id="KW-1185">Reference proteome</keyword>
<dbReference type="EMBL" id="JACHJE010000033">
    <property type="protein sequence ID" value="MBB5130248.1"/>
    <property type="molecule type" value="Genomic_DNA"/>
</dbReference>
<sequence>MLRVVYRTVGNPASGRLVNIDEYRGRLDVQLREGVNIEEILHALNDELEQFLAKCGWFQIWRGRVISANSPESPLTVQYVTDPDVDLLTCVQVRECGGVVRVHVCPDASLKQFARVINLSTERLLAGGQWFQYFEGEIVTMDSAERDAA</sequence>
<reference evidence="1 2" key="1">
    <citation type="submission" date="2020-08" db="EMBL/GenBank/DDBJ databases">
        <title>Genomic Encyclopedia of Type Strains, Phase III (KMG-III): the genomes of soil and plant-associated and newly described type strains.</title>
        <authorList>
            <person name="Whitman W."/>
        </authorList>
    </citation>
    <scope>NUCLEOTIDE SEQUENCE [LARGE SCALE GENOMIC DNA]</scope>
    <source>
        <strain evidence="1 2">CECT 3226</strain>
    </source>
</reference>
<accession>A0A7W8FBF6</accession>
<organism evidence="1 2">
    <name type="scientific">Streptomyces griseoloalbus</name>
    <dbReference type="NCBI Taxonomy" id="67303"/>
    <lineage>
        <taxon>Bacteria</taxon>
        <taxon>Bacillati</taxon>
        <taxon>Actinomycetota</taxon>
        <taxon>Actinomycetes</taxon>
        <taxon>Kitasatosporales</taxon>
        <taxon>Streptomycetaceae</taxon>
        <taxon>Streptomyces</taxon>
    </lineage>
</organism>
<proteinExistence type="predicted"/>
<gene>
    <name evidence="1" type="ORF">FHS32_007045</name>
</gene>
<dbReference type="AlphaFoldDB" id="A0A7W8FBF6"/>